<keyword evidence="4" id="KW-0653">Protein transport</keyword>
<evidence type="ECO:0000256" key="2">
    <source>
        <dbReference type="ARBA" id="ARBA00022448"/>
    </source>
</evidence>
<evidence type="ECO:0000256" key="4">
    <source>
        <dbReference type="ARBA" id="ARBA00022927"/>
    </source>
</evidence>
<evidence type="ECO:0000256" key="7">
    <source>
        <dbReference type="ARBA" id="ARBA00023242"/>
    </source>
</evidence>
<dbReference type="Proteomes" id="UP000749646">
    <property type="component" value="Unassembled WGS sequence"/>
</dbReference>
<evidence type="ECO:0000313" key="8">
    <source>
        <dbReference type="EMBL" id="KAF9975042.1"/>
    </source>
</evidence>
<protein>
    <submittedName>
        <fullName evidence="8">Nucleoporin p58/p45</fullName>
    </submittedName>
</protein>
<evidence type="ECO:0000256" key="5">
    <source>
        <dbReference type="ARBA" id="ARBA00023010"/>
    </source>
</evidence>
<dbReference type="GO" id="GO:0005643">
    <property type="term" value="C:nuclear pore"/>
    <property type="evidence" value="ECO:0007669"/>
    <property type="project" value="UniProtKB-SubCell"/>
</dbReference>
<accession>A0A9P6JH61</accession>
<gene>
    <name evidence="8" type="primary">NUP58</name>
    <name evidence="8" type="ORF">BGZ65_008445</name>
</gene>
<evidence type="ECO:0000256" key="1">
    <source>
        <dbReference type="ARBA" id="ARBA00004567"/>
    </source>
</evidence>
<evidence type="ECO:0000313" key="9">
    <source>
        <dbReference type="Proteomes" id="UP000749646"/>
    </source>
</evidence>
<dbReference type="InterPro" id="IPR024882">
    <property type="entry name" value="NUP58/p45/49"/>
</dbReference>
<dbReference type="GO" id="GO:0051028">
    <property type="term" value="P:mRNA transport"/>
    <property type="evidence" value="ECO:0007669"/>
    <property type="project" value="UniProtKB-KW"/>
</dbReference>
<keyword evidence="3" id="KW-0509">mRNA transport</keyword>
<dbReference type="EMBL" id="JAAAHW010004375">
    <property type="protein sequence ID" value="KAF9975042.1"/>
    <property type="molecule type" value="Genomic_DNA"/>
</dbReference>
<dbReference type="GO" id="GO:0017056">
    <property type="term" value="F:structural constituent of nuclear pore"/>
    <property type="evidence" value="ECO:0007669"/>
    <property type="project" value="InterPro"/>
</dbReference>
<comment type="caution">
    <text evidence="8">The sequence shown here is derived from an EMBL/GenBank/DDBJ whole genome shotgun (WGS) entry which is preliminary data.</text>
</comment>
<keyword evidence="2" id="KW-0813">Transport</keyword>
<keyword evidence="5" id="KW-0811">Translocation</keyword>
<keyword evidence="7" id="KW-0539">Nucleus</keyword>
<dbReference type="GO" id="GO:0008139">
    <property type="term" value="F:nuclear localization sequence binding"/>
    <property type="evidence" value="ECO:0007669"/>
    <property type="project" value="InterPro"/>
</dbReference>
<evidence type="ECO:0000256" key="3">
    <source>
        <dbReference type="ARBA" id="ARBA00022816"/>
    </source>
</evidence>
<reference evidence="8" key="1">
    <citation type="journal article" date="2020" name="Fungal Divers.">
        <title>Resolving the Mortierellaceae phylogeny through synthesis of multi-gene phylogenetics and phylogenomics.</title>
        <authorList>
            <person name="Vandepol N."/>
            <person name="Liber J."/>
            <person name="Desiro A."/>
            <person name="Na H."/>
            <person name="Kennedy M."/>
            <person name="Barry K."/>
            <person name="Grigoriev I.V."/>
            <person name="Miller A.N."/>
            <person name="O'Donnell K."/>
            <person name="Stajich J.E."/>
            <person name="Bonito G."/>
        </authorList>
    </citation>
    <scope>NUCLEOTIDE SEQUENCE</scope>
    <source>
        <strain evidence="8">MES-2147</strain>
    </source>
</reference>
<dbReference type="Pfam" id="PF15967">
    <property type="entry name" value="Nucleoporin_FG2"/>
    <property type="match status" value="1"/>
</dbReference>
<comment type="subcellular location">
    <subcellularLocation>
        <location evidence="1">Nucleus</location>
        <location evidence="1">Nuclear pore complex</location>
    </subcellularLocation>
</comment>
<dbReference type="PANTHER" id="PTHR13437">
    <property type="entry name" value="NUCLEOPORIN P58/P45 NUCLEOPORIN-LIKE PROTEIN 1"/>
    <property type="match status" value="1"/>
</dbReference>
<dbReference type="OrthoDB" id="2538017at2759"/>
<dbReference type="GO" id="GO:0015031">
    <property type="term" value="P:protein transport"/>
    <property type="evidence" value="ECO:0007669"/>
    <property type="project" value="UniProtKB-KW"/>
</dbReference>
<keyword evidence="9" id="KW-1185">Reference proteome</keyword>
<evidence type="ECO:0000256" key="6">
    <source>
        <dbReference type="ARBA" id="ARBA00023132"/>
    </source>
</evidence>
<keyword evidence="6" id="KW-0906">Nuclear pore complex</keyword>
<organism evidence="8 9">
    <name type="scientific">Modicella reniformis</name>
    <dbReference type="NCBI Taxonomy" id="1440133"/>
    <lineage>
        <taxon>Eukaryota</taxon>
        <taxon>Fungi</taxon>
        <taxon>Fungi incertae sedis</taxon>
        <taxon>Mucoromycota</taxon>
        <taxon>Mortierellomycotina</taxon>
        <taxon>Mortierellomycetes</taxon>
        <taxon>Mortierellales</taxon>
        <taxon>Mortierellaceae</taxon>
        <taxon>Modicella</taxon>
    </lineage>
</organism>
<sequence length="342" mass="36569">MSATAAPGLFAAAPSALSTGSLFSNPNSTAASNALTNAAGRSILGASTTTASTAVTLTPDTIAGSTKYTELPADAKNALDQFHSFLQGQIHLSATLSARPSESLDKISKDTEELAKRLATLNDALDRDTKIVQTLQDKVGQELKQADSAGRIIEAYANTSHANFLYAGNNSAGQYFLDKCQSFEEQLRQFRSTIEEIERHLASIGAKNLHVTHALPEVMRNQHEGFLAVAGRVAALHDEIKDKEKAYLMFRRKYYDDDSDPFQASVKLRRTDTLRNSGRAKDAPMSFREIAKETLRPGNVPTAGPAPGAGSMAPAANVSFTNPFGVPATSSVAPFGGFRFGK</sequence>
<dbReference type="AlphaFoldDB" id="A0A9P6JH61"/>
<proteinExistence type="predicted"/>
<name>A0A9P6JH61_9FUNG</name>
<dbReference type="Gene3D" id="6.10.140.1350">
    <property type="match status" value="1"/>
</dbReference>
<dbReference type="PANTHER" id="PTHR13437:SF2">
    <property type="entry name" value="NUCLEOPORIN P58_P45"/>
    <property type="match status" value="1"/>
</dbReference>